<proteinExistence type="predicted"/>
<dbReference type="Proteomes" id="UP000824782">
    <property type="component" value="Unassembled WGS sequence"/>
</dbReference>
<protein>
    <submittedName>
        <fullName evidence="1">Uncharacterized protein</fullName>
    </submittedName>
</protein>
<name>A0AAV6YRP3_ENGPU</name>
<sequence length="87" mass="9788">MSALTLRLLQTNPGLLSHTFYLPVGQIAVLPHDTSHFLTPFRTVFHYVNTFITNGAWSLKTMHHFTGKKSVCQNVCTRILAQFSGIN</sequence>
<organism evidence="1 2">
    <name type="scientific">Engystomops pustulosus</name>
    <name type="common">Tungara frog</name>
    <name type="synonym">Physalaemus pustulosus</name>
    <dbReference type="NCBI Taxonomy" id="76066"/>
    <lineage>
        <taxon>Eukaryota</taxon>
        <taxon>Metazoa</taxon>
        <taxon>Chordata</taxon>
        <taxon>Craniata</taxon>
        <taxon>Vertebrata</taxon>
        <taxon>Euteleostomi</taxon>
        <taxon>Amphibia</taxon>
        <taxon>Batrachia</taxon>
        <taxon>Anura</taxon>
        <taxon>Neobatrachia</taxon>
        <taxon>Hyloidea</taxon>
        <taxon>Leptodactylidae</taxon>
        <taxon>Leiuperinae</taxon>
        <taxon>Engystomops</taxon>
    </lineage>
</organism>
<keyword evidence="2" id="KW-1185">Reference proteome</keyword>
<reference evidence="1" key="1">
    <citation type="thesis" date="2020" institute="ProQuest LLC" country="789 East Eisenhower Parkway, Ann Arbor, MI, USA">
        <title>Comparative Genomics and Chromosome Evolution.</title>
        <authorList>
            <person name="Mudd A.B."/>
        </authorList>
    </citation>
    <scope>NUCLEOTIDE SEQUENCE</scope>
    <source>
        <strain evidence="1">237g6f4</strain>
        <tissue evidence="1">Blood</tissue>
    </source>
</reference>
<evidence type="ECO:0000313" key="1">
    <source>
        <dbReference type="EMBL" id="KAG8538758.1"/>
    </source>
</evidence>
<comment type="caution">
    <text evidence="1">The sequence shown here is derived from an EMBL/GenBank/DDBJ whole genome shotgun (WGS) entry which is preliminary data.</text>
</comment>
<dbReference type="EMBL" id="WNYA01018858">
    <property type="protein sequence ID" value="KAG8538758.1"/>
    <property type="molecule type" value="Genomic_DNA"/>
</dbReference>
<accession>A0AAV6YRP3</accession>
<gene>
    <name evidence="1" type="ORF">GDO81_022129</name>
</gene>
<evidence type="ECO:0000313" key="2">
    <source>
        <dbReference type="Proteomes" id="UP000824782"/>
    </source>
</evidence>
<dbReference type="AlphaFoldDB" id="A0AAV6YRP3"/>